<dbReference type="OrthoDB" id="5347455at2"/>
<accession>D5V299</accession>
<dbReference type="EMBL" id="CP001999">
    <property type="protein sequence ID" value="ADG92332.1"/>
    <property type="molecule type" value="Genomic_DNA"/>
</dbReference>
<dbReference type="Proteomes" id="UP000000939">
    <property type="component" value="Chromosome"/>
</dbReference>
<dbReference type="RefSeq" id="WP_013134477.1">
    <property type="nucleotide sequence ID" value="NC_014166.1"/>
</dbReference>
<dbReference type="eggNOG" id="ENOG5032NNT">
    <property type="taxonomic scope" value="Bacteria"/>
</dbReference>
<evidence type="ECO:0008006" key="3">
    <source>
        <dbReference type="Google" id="ProtNLM"/>
    </source>
</evidence>
<name>D5V299_ARCNC</name>
<dbReference type="HOGENOM" id="CLU_2358624_0_0_7"/>
<dbReference type="AlphaFoldDB" id="D5V299"/>
<gene>
    <name evidence="1" type="ordered locus">Arnit_0667</name>
</gene>
<evidence type="ECO:0000313" key="1">
    <source>
        <dbReference type="EMBL" id="ADG92332.1"/>
    </source>
</evidence>
<evidence type="ECO:0000313" key="2">
    <source>
        <dbReference type="Proteomes" id="UP000000939"/>
    </source>
</evidence>
<sequence>MENIELVVILDVENLKDKEKFEKHLKKEGFNIVPEEEFVYTGISSTTTFSTKAYILEVFKKGLQKTEFDSCNMVFLLNETPYPPYIYDKTTNDFEEVK</sequence>
<organism evidence="1 2">
    <name type="scientific">Arcobacter nitrofigilis (strain ATCC 33309 / DSM 7299 / CCUG 15893 / LMG 7604 / NCTC 12251 / CI)</name>
    <name type="common">Campylobacter nitrofigilis</name>
    <dbReference type="NCBI Taxonomy" id="572480"/>
    <lineage>
        <taxon>Bacteria</taxon>
        <taxon>Pseudomonadati</taxon>
        <taxon>Campylobacterota</taxon>
        <taxon>Epsilonproteobacteria</taxon>
        <taxon>Campylobacterales</taxon>
        <taxon>Arcobacteraceae</taxon>
        <taxon>Arcobacter</taxon>
    </lineage>
</organism>
<dbReference type="KEGG" id="ant:Arnit_0667"/>
<protein>
    <recommendedName>
        <fullName evidence="3">CRISPR-associated protein Cas2</fullName>
    </recommendedName>
</protein>
<keyword evidence="2" id="KW-1185">Reference proteome</keyword>
<dbReference type="STRING" id="572480.Arnit_0667"/>
<reference evidence="1 2" key="1">
    <citation type="journal article" date="2010" name="Stand. Genomic Sci.">
        <title>Complete genome sequence of Arcobacter nitrofigilis type strain (CI).</title>
        <authorList>
            <person name="Pati A."/>
            <person name="Gronow S."/>
            <person name="Lapidus A."/>
            <person name="Copeland A."/>
            <person name="Glavina Del Rio T."/>
            <person name="Nolan M."/>
            <person name="Lucas S."/>
            <person name="Tice H."/>
            <person name="Cheng J.F."/>
            <person name="Han C."/>
            <person name="Chertkov O."/>
            <person name="Bruce D."/>
            <person name="Tapia R."/>
            <person name="Goodwin L."/>
            <person name="Pitluck S."/>
            <person name="Liolios K."/>
            <person name="Ivanova N."/>
            <person name="Mavromatis K."/>
            <person name="Chen A."/>
            <person name="Palaniappan K."/>
            <person name="Land M."/>
            <person name="Hauser L."/>
            <person name="Chang Y.J."/>
            <person name="Jeffries C.D."/>
            <person name="Detter J.C."/>
            <person name="Rohde M."/>
            <person name="Goker M."/>
            <person name="Bristow J."/>
            <person name="Eisen J.A."/>
            <person name="Markowitz V."/>
            <person name="Hugenholtz P."/>
            <person name="Klenk H.P."/>
            <person name="Kyrpides N.C."/>
        </authorList>
    </citation>
    <scope>NUCLEOTIDE SEQUENCE [LARGE SCALE GENOMIC DNA]</scope>
    <source>
        <strain evidence="2">ATCC 33309 / DSM 7299 / CCUG 15893 / LMG 7604 / NCTC 12251 / CI</strain>
    </source>
</reference>
<proteinExistence type="predicted"/>